<dbReference type="Pfam" id="PF01757">
    <property type="entry name" value="Acyl_transf_3"/>
    <property type="match status" value="1"/>
</dbReference>
<feature type="transmembrane region" description="Helical" evidence="2">
    <location>
        <begin position="98"/>
        <end position="122"/>
    </location>
</feature>
<feature type="transmembrane region" description="Helical" evidence="2">
    <location>
        <begin position="57"/>
        <end position="78"/>
    </location>
</feature>
<feature type="transmembrane region" description="Helical" evidence="2">
    <location>
        <begin position="360"/>
        <end position="381"/>
    </location>
</feature>
<dbReference type="GO" id="GO:0016020">
    <property type="term" value="C:membrane"/>
    <property type="evidence" value="ECO:0007669"/>
    <property type="project" value="TreeGrafter"/>
</dbReference>
<dbReference type="GO" id="GO:0009103">
    <property type="term" value="P:lipopolysaccharide biosynthetic process"/>
    <property type="evidence" value="ECO:0007669"/>
    <property type="project" value="TreeGrafter"/>
</dbReference>
<dbReference type="GO" id="GO:0016747">
    <property type="term" value="F:acyltransferase activity, transferring groups other than amino-acyl groups"/>
    <property type="evidence" value="ECO:0007669"/>
    <property type="project" value="InterPro"/>
</dbReference>
<feature type="domain" description="Acyltransferase 3" evidence="3">
    <location>
        <begin position="59"/>
        <end position="375"/>
    </location>
</feature>
<feature type="transmembrane region" description="Helical" evidence="2">
    <location>
        <begin position="213"/>
        <end position="231"/>
    </location>
</feature>
<dbReference type="Proteomes" id="UP000293764">
    <property type="component" value="Unassembled WGS sequence"/>
</dbReference>
<accession>A0A4Q5N028</accession>
<gene>
    <name evidence="4" type="ORF">EUA98_08695</name>
</gene>
<keyword evidence="2" id="KW-0472">Membrane</keyword>
<dbReference type="EMBL" id="SDWW01000017">
    <property type="protein sequence ID" value="RYV51355.1"/>
    <property type="molecule type" value="Genomic_DNA"/>
</dbReference>
<sequence>MSSPPGCGLTCLYAYSRSMPLATLPTSAAPPPTPLEARHTPRPEREKPAAPPRRARLGALDALRFFAAMAVLIYHFTVRNSQAWGRPPAEVFPNAGEWLMYGALGPELFLVISGFVILMTAWDRSVANVAASRIARLFPAYWSGVLLTGALLLWIWPGGKNVTAGEVAVNLTMLQSLFDVGNVDGVYWTLWAELRFYVLIVVFVAIGITRRRVLAFAALWPGLALVADAAGPGWLRTVLVAEYAPLFAIGMLLFLIRREGHSARAWWLVAANTAAAVWLVVPDQLVKQLRNTDHAPSALVLGLLVVACVALVVVVTLTPVSRLDWRWLTTLGALTYPLYLVHEHWGWWIISNLTGTLPPYLVLALATAFSLALAAGIHFGVERRVGPRLRSTAQAGLERAGDVARGLTAGQGVGRPPTGPAGRVPARIAAKNAGDVSGSSCTVEPMSPGR</sequence>
<dbReference type="OrthoDB" id="9807745at2"/>
<feature type="transmembrane region" description="Helical" evidence="2">
    <location>
        <begin position="263"/>
        <end position="281"/>
    </location>
</feature>
<feature type="transmembrane region" description="Helical" evidence="2">
    <location>
        <begin position="327"/>
        <end position="348"/>
    </location>
</feature>
<dbReference type="PANTHER" id="PTHR23028">
    <property type="entry name" value="ACETYLTRANSFERASE"/>
    <property type="match status" value="1"/>
</dbReference>
<keyword evidence="2" id="KW-0812">Transmembrane</keyword>
<name>A0A4Q5N028_9MICO</name>
<feature type="transmembrane region" description="Helical" evidence="2">
    <location>
        <begin position="237"/>
        <end position="256"/>
    </location>
</feature>
<dbReference type="InterPro" id="IPR002656">
    <property type="entry name" value="Acyl_transf_3_dom"/>
</dbReference>
<feature type="transmembrane region" description="Helical" evidence="2">
    <location>
        <begin position="301"/>
        <end position="320"/>
    </location>
</feature>
<reference evidence="4 5" key="1">
    <citation type="submission" date="2019-01" db="EMBL/GenBank/DDBJ databases">
        <title>Novel species of Cellulomonas.</title>
        <authorList>
            <person name="Liu Q."/>
            <person name="Xin Y.-H."/>
        </authorList>
    </citation>
    <scope>NUCLEOTIDE SEQUENCE [LARGE SCALE GENOMIC DNA]</scope>
    <source>
        <strain evidence="4 5">HLT2-17</strain>
    </source>
</reference>
<keyword evidence="5" id="KW-1185">Reference proteome</keyword>
<keyword evidence="4" id="KW-0808">Transferase</keyword>
<evidence type="ECO:0000313" key="5">
    <source>
        <dbReference type="Proteomes" id="UP000293764"/>
    </source>
</evidence>
<keyword evidence="2" id="KW-1133">Transmembrane helix</keyword>
<dbReference type="AlphaFoldDB" id="A0A4Q5N028"/>
<evidence type="ECO:0000259" key="3">
    <source>
        <dbReference type="Pfam" id="PF01757"/>
    </source>
</evidence>
<keyword evidence="4" id="KW-0012">Acyltransferase</keyword>
<feature type="transmembrane region" description="Helical" evidence="2">
    <location>
        <begin position="186"/>
        <end position="206"/>
    </location>
</feature>
<protein>
    <submittedName>
        <fullName evidence="4">Acyltransferase</fullName>
    </submittedName>
</protein>
<evidence type="ECO:0000256" key="1">
    <source>
        <dbReference type="SAM" id="MobiDB-lite"/>
    </source>
</evidence>
<dbReference type="PANTHER" id="PTHR23028:SF53">
    <property type="entry name" value="ACYL_TRANSF_3 DOMAIN-CONTAINING PROTEIN"/>
    <property type="match status" value="1"/>
</dbReference>
<feature type="compositionally biased region" description="Basic and acidic residues" evidence="1">
    <location>
        <begin position="36"/>
        <end position="48"/>
    </location>
</feature>
<feature type="region of interest" description="Disordered" evidence="1">
    <location>
        <begin position="24"/>
        <end position="52"/>
    </location>
</feature>
<dbReference type="InterPro" id="IPR050879">
    <property type="entry name" value="Acyltransferase_3"/>
</dbReference>
<evidence type="ECO:0000256" key="2">
    <source>
        <dbReference type="SAM" id="Phobius"/>
    </source>
</evidence>
<evidence type="ECO:0000313" key="4">
    <source>
        <dbReference type="EMBL" id="RYV51355.1"/>
    </source>
</evidence>
<feature type="region of interest" description="Disordered" evidence="1">
    <location>
        <begin position="407"/>
        <end position="426"/>
    </location>
</feature>
<proteinExistence type="predicted"/>
<comment type="caution">
    <text evidence="4">The sequence shown here is derived from an EMBL/GenBank/DDBJ whole genome shotgun (WGS) entry which is preliminary data.</text>
</comment>
<organism evidence="4 5">
    <name type="scientific">Pengzhenrongella frigida</name>
    <dbReference type="NCBI Taxonomy" id="1259133"/>
    <lineage>
        <taxon>Bacteria</taxon>
        <taxon>Bacillati</taxon>
        <taxon>Actinomycetota</taxon>
        <taxon>Actinomycetes</taxon>
        <taxon>Micrococcales</taxon>
        <taxon>Pengzhenrongella</taxon>
    </lineage>
</organism>
<feature type="transmembrane region" description="Helical" evidence="2">
    <location>
        <begin position="134"/>
        <end position="156"/>
    </location>
</feature>